<dbReference type="GO" id="GO:0003924">
    <property type="term" value="F:GTPase activity"/>
    <property type="evidence" value="ECO:0007669"/>
    <property type="project" value="InterPro"/>
</dbReference>
<keyword evidence="3" id="KW-1185">Reference proteome</keyword>
<dbReference type="InterPro" id="IPR001806">
    <property type="entry name" value="Small_GTPase"/>
</dbReference>
<gene>
    <name evidence="2" type="ORF">C9374_014556</name>
</gene>
<dbReference type="SUPFAM" id="SSF52540">
    <property type="entry name" value="P-loop containing nucleoside triphosphate hydrolases"/>
    <property type="match status" value="1"/>
</dbReference>
<dbReference type="GeneID" id="68107009"/>
<sequence length="1013" mass="114538">MSLHSMQHHSGVRTSMDNISSSSFASLREDLSMNASLLDKNIIPYMTEDELIEMIKNNHSYELSKQDIEYLCLQRRRQSIDLHPNTDPIPKNHHPSTPSFKVMILGDESESNGKFQFFDTLIGNTSKIPYPITTVQLQNNPDCFFQLWIPYCNDQYANLRLLYYEYTHIFVLFFNISQRDSFNHLKDELLPEVASFIEHLQGKETCIPPILLVGYQSESREINAVKDLISFEEIIEVAQYYKCSKYIEIQSKEYEKHRDRHHSHVYEVMEHVSNMVSCLNEPSIHEQHDDYFRSMLTVPTPEISFHQMDKTFLITEFIEDVDYFYTIDGSHPKTSQCISLSKSPQHSLQSLKYEKPLVIHGSQKIHQIHVVGIERCKYTSDIASFTIPNESESVNGYFDVLSKCFRITNWKKDCVYYFTLDGSIPNEHLSFKSMEPIIQIGDSMSLGSGSAIGHGTTSAISSSSNSSTIGHSHFELQQHSTSLSIVAVEKGKLKSMIRTFSLPSTLQPPAVKYDAIDSTFTIDTVPGVIYRYTLDGSIPTHPFDSSHHDSTTFTYSRSVMLPKKESMKCIKVIAFPKLSFPSTCIEINAKPLMQEHLSSPSSQVKLNNTALKRMKSHSPNSTTTTTTTATPTTSNNSITTTTAATTTIHSSPSSSPPKTSYINNTLNNTTTTTTITTNNTIANTSTPQQHDVSSPYNLSSEGSKDSSNKVTTSQDTTFKNNNSTTKPTTSNRDSTTNRIHSPQRSNTTEDDDENTNKNTHRTNVSLNMLSTYHSPTSLPRQRQDNSLIMDGPLPSTNTMMMNSNTIMNPSMMSTSEIPPAQSVETVQRKDMSISTTIHSQSSLNEHDECNNKNDQQQLPQQYQQQQPPPNKQHHHTSQHSTQQCQQPSTRKFLKTSTTNDFQVQCKAEGSNVIFTFDRQVSVKRIRITTPGSRRGPQFYACYIPSQNTNSRGVRTKVGEGELQDIDSVQYLDLFTRESSSAIVCKELMCTFSPFEGQRSFKIVDMKIECNKYP</sequence>
<feature type="compositionally biased region" description="Polar residues" evidence="1">
    <location>
        <begin position="761"/>
        <end position="786"/>
    </location>
</feature>
<dbReference type="AlphaFoldDB" id="A0AA88KPZ6"/>
<feature type="compositionally biased region" description="Low complexity" evidence="1">
    <location>
        <begin position="795"/>
        <end position="815"/>
    </location>
</feature>
<evidence type="ECO:0000256" key="1">
    <source>
        <dbReference type="SAM" id="MobiDB-lite"/>
    </source>
</evidence>
<dbReference type="RefSeq" id="XP_044553148.1">
    <property type="nucleotide sequence ID" value="XM_044690556.1"/>
</dbReference>
<dbReference type="InterPro" id="IPR027417">
    <property type="entry name" value="P-loop_NTPase"/>
</dbReference>
<name>A0AA88KPZ6_NAELO</name>
<dbReference type="Pfam" id="PF00071">
    <property type="entry name" value="Ras"/>
    <property type="match status" value="1"/>
</dbReference>
<dbReference type="GO" id="GO:0005525">
    <property type="term" value="F:GTP binding"/>
    <property type="evidence" value="ECO:0007669"/>
    <property type="project" value="InterPro"/>
</dbReference>
<dbReference type="Proteomes" id="UP000816034">
    <property type="component" value="Unassembled WGS sequence"/>
</dbReference>
<accession>A0AA88KPZ6</accession>
<dbReference type="PROSITE" id="PS51419">
    <property type="entry name" value="RAB"/>
    <property type="match status" value="1"/>
</dbReference>
<evidence type="ECO:0000313" key="3">
    <source>
        <dbReference type="Proteomes" id="UP000816034"/>
    </source>
</evidence>
<protein>
    <submittedName>
        <fullName evidence="2">Uncharacterized protein</fullName>
    </submittedName>
</protein>
<feature type="region of interest" description="Disordered" evidence="1">
    <location>
        <begin position="612"/>
        <end position="666"/>
    </location>
</feature>
<comment type="caution">
    <text evidence="2">The sequence shown here is derived from an EMBL/GenBank/DDBJ whole genome shotgun (WGS) entry which is preliminary data.</text>
</comment>
<feature type="compositionally biased region" description="Low complexity" evidence="1">
    <location>
        <begin position="716"/>
        <end position="731"/>
    </location>
</feature>
<reference evidence="2 3" key="1">
    <citation type="journal article" date="2018" name="BMC Genomics">
        <title>The genome of Naegleria lovaniensis, the basis for a comparative approach to unravel pathogenicity factors of the human pathogenic amoeba N. fowleri.</title>
        <authorList>
            <person name="Liechti N."/>
            <person name="Schurch N."/>
            <person name="Bruggmann R."/>
            <person name="Wittwer M."/>
        </authorList>
    </citation>
    <scope>NUCLEOTIDE SEQUENCE [LARGE SCALE GENOMIC DNA]</scope>
    <source>
        <strain evidence="2 3">ATCC 30569</strain>
    </source>
</reference>
<feature type="compositionally biased region" description="Polar residues" evidence="1">
    <location>
        <begin position="687"/>
        <end position="701"/>
    </location>
</feature>
<feature type="compositionally biased region" description="Low complexity" evidence="1">
    <location>
        <begin position="852"/>
        <end position="865"/>
    </location>
</feature>
<evidence type="ECO:0000313" key="2">
    <source>
        <dbReference type="EMBL" id="KAG2389156.1"/>
    </source>
</evidence>
<feature type="compositionally biased region" description="Polar residues" evidence="1">
    <location>
        <begin position="732"/>
        <end position="746"/>
    </location>
</feature>
<dbReference type="EMBL" id="PYSW02000008">
    <property type="protein sequence ID" value="KAG2389156.1"/>
    <property type="molecule type" value="Genomic_DNA"/>
</dbReference>
<feature type="compositionally biased region" description="Low complexity" evidence="1">
    <location>
        <begin position="617"/>
        <end position="666"/>
    </location>
</feature>
<feature type="region of interest" description="Disordered" evidence="1">
    <location>
        <begin position="680"/>
        <end position="891"/>
    </location>
</feature>
<feature type="compositionally biased region" description="Low complexity" evidence="1">
    <location>
        <begin position="878"/>
        <end position="889"/>
    </location>
</feature>
<feature type="compositionally biased region" description="Polar residues" evidence="1">
    <location>
        <begin position="832"/>
        <end position="843"/>
    </location>
</feature>
<dbReference type="Gene3D" id="3.40.50.300">
    <property type="entry name" value="P-loop containing nucleotide triphosphate hydrolases"/>
    <property type="match status" value="1"/>
</dbReference>
<organism evidence="2 3">
    <name type="scientific">Naegleria lovaniensis</name>
    <name type="common">Amoeba</name>
    <dbReference type="NCBI Taxonomy" id="51637"/>
    <lineage>
        <taxon>Eukaryota</taxon>
        <taxon>Discoba</taxon>
        <taxon>Heterolobosea</taxon>
        <taxon>Tetramitia</taxon>
        <taxon>Eutetramitia</taxon>
        <taxon>Vahlkampfiidae</taxon>
        <taxon>Naegleria</taxon>
    </lineage>
</organism>
<proteinExistence type="predicted"/>
<dbReference type="PROSITE" id="PS51420">
    <property type="entry name" value="RHO"/>
    <property type="match status" value="1"/>
</dbReference>